<evidence type="ECO:0000313" key="2">
    <source>
        <dbReference type="EMBL" id="GFO45848.1"/>
    </source>
</evidence>
<protein>
    <submittedName>
        <fullName evidence="2">Uncharacterized protein</fullName>
    </submittedName>
</protein>
<proteinExistence type="predicted"/>
<feature type="compositionally biased region" description="Polar residues" evidence="1">
    <location>
        <begin position="23"/>
        <end position="44"/>
    </location>
</feature>
<feature type="compositionally biased region" description="Acidic residues" evidence="1">
    <location>
        <begin position="158"/>
        <end position="177"/>
    </location>
</feature>
<reference evidence="2 3" key="1">
    <citation type="journal article" date="2021" name="Elife">
        <title>Chloroplast acquisition without the gene transfer in kleptoplastic sea slugs, Plakobranchus ocellatus.</title>
        <authorList>
            <person name="Maeda T."/>
            <person name="Takahashi S."/>
            <person name="Yoshida T."/>
            <person name="Shimamura S."/>
            <person name="Takaki Y."/>
            <person name="Nagai Y."/>
            <person name="Toyoda A."/>
            <person name="Suzuki Y."/>
            <person name="Arimoto A."/>
            <person name="Ishii H."/>
            <person name="Satoh N."/>
            <person name="Nishiyama T."/>
            <person name="Hasebe M."/>
            <person name="Maruyama T."/>
            <person name="Minagawa J."/>
            <person name="Obokata J."/>
            <person name="Shigenobu S."/>
        </authorList>
    </citation>
    <scope>NUCLEOTIDE SEQUENCE [LARGE SCALE GENOMIC DNA]</scope>
</reference>
<dbReference type="EMBL" id="BLXT01008083">
    <property type="protein sequence ID" value="GFO45848.1"/>
    <property type="molecule type" value="Genomic_DNA"/>
</dbReference>
<feature type="region of interest" description="Disordered" evidence="1">
    <location>
        <begin position="142"/>
        <end position="177"/>
    </location>
</feature>
<evidence type="ECO:0000313" key="3">
    <source>
        <dbReference type="Proteomes" id="UP000735302"/>
    </source>
</evidence>
<keyword evidence="3" id="KW-1185">Reference proteome</keyword>
<feature type="region of interest" description="Disordered" evidence="1">
    <location>
        <begin position="1"/>
        <end position="105"/>
    </location>
</feature>
<comment type="caution">
    <text evidence="2">The sequence shown here is derived from an EMBL/GenBank/DDBJ whole genome shotgun (WGS) entry which is preliminary data.</text>
</comment>
<name>A0AAV4DP66_9GAST</name>
<gene>
    <name evidence="2" type="ORF">PoB_007235300</name>
</gene>
<accession>A0AAV4DP66</accession>
<dbReference type="Proteomes" id="UP000735302">
    <property type="component" value="Unassembled WGS sequence"/>
</dbReference>
<dbReference type="AlphaFoldDB" id="A0AAV4DP66"/>
<feature type="compositionally biased region" description="Low complexity" evidence="1">
    <location>
        <begin position="89"/>
        <end position="103"/>
    </location>
</feature>
<evidence type="ECO:0000256" key="1">
    <source>
        <dbReference type="SAM" id="MobiDB-lite"/>
    </source>
</evidence>
<organism evidence="2 3">
    <name type="scientific">Plakobranchus ocellatus</name>
    <dbReference type="NCBI Taxonomy" id="259542"/>
    <lineage>
        <taxon>Eukaryota</taxon>
        <taxon>Metazoa</taxon>
        <taxon>Spiralia</taxon>
        <taxon>Lophotrochozoa</taxon>
        <taxon>Mollusca</taxon>
        <taxon>Gastropoda</taxon>
        <taxon>Heterobranchia</taxon>
        <taxon>Euthyneura</taxon>
        <taxon>Panpulmonata</taxon>
        <taxon>Sacoglossa</taxon>
        <taxon>Placobranchoidea</taxon>
        <taxon>Plakobranchidae</taxon>
        <taxon>Plakobranchus</taxon>
    </lineage>
</organism>
<feature type="compositionally biased region" description="Low complexity" evidence="1">
    <location>
        <begin position="47"/>
        <end position="59"/>
    </location>
</feature>
<sequence length="177" mass="18506">MTLAWTKQCDTPTGLTAMRTDSDNWATTLPGVNSLTGNSQTSPGPVSDSSAGSRSTPSSAEQSKAQRDSADTGNTVPEPDPLPFSRLASSSSVPYPSPSSKYSAGMRAGVSATSGVIILSLVKLSLWAEVLLLRGVGSEDTSAVFPFNNYDDGKNDDNSDDYEDDGNAENDEDGDND</sequence>